<evidence type="ECO:0000313" key="2">
    <source>
        <dbReference type="EMBL" id="KAG5565970.1"/>
    </source>
</evidence>
<comment type="caution">
    <text evidence="2">The sequence shown here is derived from an EMBL/GenBank/DDBJ whole genome shotgun (WGS) entry which is preliminary data.</text>
</comment>
<keyword evidence="3" id="KW-1185">Reference proteome</keyword>
<sequence length="89" mass="9729">MNVARLGTSTSGDPRWRTAKNGSGNVDERRSRIENCQRTAAAIKKNDDHSQIHWKPPPTLSLSSLSIEIATVIKISRGGKEVQRASTST</sequence>
<proteinExistence type="predicted"/>
<dbReference type="Proteomes" id="UP000823749">
    <property type="component" value="Chromosome 1"/>
</dbReference>
<reference evidence="2" key="1">
    <citation type="submission" date="2020-08" db="EMBL/GenBank/DDBJ databases">
        <title>Plant Genome Project.</title>
        <authorList>
            <person name="Zhang R.-G."/>
        </authorList>
    </citation>
    <scope>NUCLEOTIDE SEQUENCE</scope>
    <source>
        <strain evidence="2">WSP0</strain>
        <tissue evidence="2">Leaf</tissue>
    </source>
</reference>
<dbReference type="EMBL" id="JACTNZ010000001">
    <property type="protein sequence ID" value="KAG5565970.1"/>
    <property type="molecule type" value="Genomic_DNA"/>
</dbReference>
<evidence type="ECO:0000313" key="3">
    <source>
        <dbReference type="Proteomes" id="UP000823749"/>
    </source>
</evidence>
<accession>A0AAV6LMN7</accession>
<name>A0AAV6LMN7_9ERIC</name>
<feature type="region of interest" description="Disordered" evidence="1">
    <location>
        <begin position="1"/>
        <end position="30"/>
    </location>
</feature>
<protein>
    <submittedName>
        <fullName evidence="2">Uncharacterized protein</fullName>
    </submittedName>
</protein>
<organism evidence="2 3">
    <name type="scientific">Rhododendron griersonianum</name>
    <dbReference type="NCBI Taxonomy" id="479676"/>
    <lineage>
        <taxon>Eukaryota</taxon>
        <taxon>Viridiplantae</taxon>
        <taxon>Streptophyta</taxon>
        <taxon>Embryophyta</taxon>
        <taxon>Tracheophyta</taxon>
        <taxon>Spermatophyta</taxon>
        <taxon>Magnoliopsida</taxon>
        <taxon>eudicotyledons</taxon>
        <taxon>Gunneridae</taxon>
        <taxon>Pentapetalae</taxon>
        <taxon>asterids</taxon>
        <taxon>Ericales</taxon>
        <taxon>Ericaceae</taxon>
        <taxon>Ericoideae</taxon>
        <taxon>Rhodoreae</taxon>
        <taxon>Rhododendron</taxon>
    </lineage>
</organism>
<evidence type="ECO:0000256" key="1">
    <source>
        <dbReference type="SAM" id="MobiDB-lite"/>
    </source>
</evidence>
<gene>
    <name evidence="2" type="ORF">RHGRI_001783</name>
</gene>
<dbReference type="AlphaFoldDB" id="A0AAV6LMN7"/>